<name>A0AAV5SU45_9BILA</name>
<dbReference type="InterPro" id="IPR000719">
    <property type="entry name" value="Prot_kinase_dom"/>
</dbReference>
<dbReference type="GO" id="GO:0005634">
    <property type="term" value="C:nucleus"/>
    <property type="evidence" value="ECO:0007669"/>
    <property type="project" value="TreeGrafter"/>
</dbReference>
<comment type="caution">
    <text evidence="6">The sequence shown here is derived from an EMBL/GenBank/DDBJ whole genome shotgun (WGS) entry which is preliminary data.</text>
</comment>
<evidence type="ECO:0000256" key="3">
    <source>
        <dbReference type="ARBA" id="ARBA00022777"/>
    </source>
</evidence>
<dbReference type="Gene3D" id="1.10.510.10">
    <property type="entry name" value="Transferase(Phosphotransferase) domain 1"/>
    <property type="match status" value="1"/>
</dbReference>
<keyword evidence="4" id="KW-0067">ATP-binding</keyword>
<reference evidence="6" key="1">
    <citation type="submission" date="2023-10" db="EMBL/GenBank/DDBJ databases">
        <title>Genome assembly of Pristionchus species.</title>
        <authorList>
            <person name="Yoshida K."/>
            <person name="Sommer R.J."/>
        </authorList>
    </citation>
    <scope>NUCLEOTIDE SEQUENCE</scope>
    <source>
        <strain evidence="6">RS0144</strain>
    </source>
</reference>
<accession>A0AAV5SU45</accession>
<dbReference type="EMBL" id="BTSX01000002">
    <property type="protein sequence ID" value="GMS86877.1"/>
    <property type="molecule type" value="Genomic_DNA"/>
</dbReference>
<dbReference type="Proteomes" id="UP001432027">
    <property type="component" value="Unassembled WGS sequence"/>
</dbReference>
<gene>
    <name evidence="6" type="ORF">PENTCL1PPCAC_9052</name>
</gene>
<dbReference type="SMART" id="SM00220">
    <property type="entry name" value="S_TKc"/>
    <property type="match status" value="1"/>
</dbReference>
<proteinExistence type="predicted"/>
<dbReference type="AlphaFoldDB" id="A0AAV5SU45"/>
<evidence type="ECO:0000256" key="1">
    <source>
        <dbReference type="ARBA" id="ARBA00022679"/>
    </source>
</evidence>
<dbReference type="GO" id="GO:0005737">
    <property type="term" value="C:cytoplasm"/>
    <property type="evidence" value="ECO:0007669"/>
    <property type="project" value="TreeGrafter"/>
</dbReference>
<evidence type="ECO:0000256" key="4">
    <source>
        <dbReference type="ARBA" id="ARBA00022840"/>
    </source>
</evidence>
<dbReference type="PANTHER" id="PTHR11042">
    <property type="entry name" value="EUKARYOTIC TRANSLATION INITIATION FACTOR 2-ALPHA KINASE EIF2-ALPHA KINASE -RELATED"/>
    <property type="match status" value="1"/>
</dbReference>
<dbReference type="Pfam" id="PF00069">
    <property type="entry name" value="Pkinase"/>
    <property type="match status" value="1"/>
</dbReference>
<evidence type="ECO:0000259" key="5">
    <source>
        <dbReference type="PROSITE" id="PS50011"/>
    </source>
</evidence>
<keyword evidence="1" id="KW-0808">Transferase</keyword>
<dbReference type="PROSITE" id="PS50011">
    <property type="entry name" value="PROTEIN_KINASE_DOM"/>
    <property type="match status" value="1"/>
</dbReference>
<protein>
    <recommendedName>
        <fullName evidence="5">Protein kinase domain-containing protein</fullName>
    </recommendedName>
</protein>
<sequence>MSFEIQQTHNGDCNFLYIKMELCKYSLAEWLSENEYRDLKRMKLWFRQIVSAVDYIHDNGRIHRDLKPRNILFKSEDHLMACDLGIITDEEFMWTIVFMWMDRTFEMGTKMYMAPEQVGWTKYTNKVDVFALGLILAELCI</sequence>
<keyword evidence="2" id="KW-0547">Nucleotide-binding</keyword>
<keyword evidence="3" id="KW-0418">Kinase</keyword>
<dbReference type="PANTHER" id="PTHR11042:SF91">
    <property type="entry name" value="EUKARYOTIC TRANSLATION INITIATION FACTOR 2-ALPHA KINASE"/>
    <property type="match status" value="1"/>
</dbReference>
<dbReference type="InterPro" id="IPR011009">
    <property type="entry name" value="Kinase-like_dom_sf"/>
</dbReference>
<dbReference type="GO" id="GO:0005524">
    <property type="term" value="F:ATP binding"/>
    <property type="evidence" value="ECO:0007669"/>
    <property type="project" value="UniProtKB-KW"/>
</dbReference>
<organism evidence="6 7">
    <name type="scientific">Pristionchus entomophagus</name>
    <dbReference type="NCBI Taxonomy" id="358040"/>
    <lineage>
        <taxon>Eukaryota</taxon>
        <taxon>Metazoa</taxon>
        <taxon>Ecdysozoa</taxon>
        <taxon>Nematoda</taxon>
        <taxon>Chromadorea</taxon>
        <taxon>Rhabditida</taxon>
        <taxon>Rhabditina</taxon>
        <taxon>Diplogasteromorpha</taxon>
        <taxon>Diplogasteroidea</taxon>
        <taxon>Neodiplogasteridae</taxon>
        <taxon>Pristionchus</taxon>
    </lineage>
</organism>
<feature type="domain" description="Protein kinase" evidence="5">
    <location>
        <begin position="1"/>
        <end position="141"/>
    </location>
</feature>
<keyword evidence="7" id="KW-1185">Reference proteome</keyword>
<evidence type="ECO:0000256" key="2">
    <source>
        <dbReference type="ARBA" id="ARBA00022741"/>
    </source>
</evidence>
<dbReference type="InterPro" id="IPR050339">
    <property type="entry name" value="CC_SR_Kinase"/>
</dbReference>
<dbReference type="SUPFAM" id="SSF56112">
    <property type="entry name" value="Protein kinase-like (PK-like)"/>
    <property type="match status" value="1"/>
</dbReference>
<evidence type="ECO:0000313" key="6">
    <source>
        <dbReference type="EMBL" id="GMS86877.1"/>
    </source>
</evidence>
<feature type="non-terminal residue" evidence="6">
    <location>
        <position position="141"/>
    </location>
</feature>
<evidence type="ECO:0000313" key="7">
    <source>
        <dbReference type="Proteomes" id="UP001432027"/>
    </source>
</evidence>
<dbReference type="GO" id="GO:0004694">
    <property type="term" value="F:eukaryotic translation initiation factor 2alpha kinase activity"/>
    <property type="evidence" value="ECO:0007669"/>
    <property type="project" value="TreeGrafter"/>
</dbReference>